<proteinExistence type="inferred from homology"/>
<reference evidence="3 4" key="1">
    <citation type="journal article" date="2016" name="Appl. Environ. Microbiol.">
        <title>Function and Phylogeny of Bacterial Butyryl Coenzyme A:Acetate Transferases and Their Diversity in the Proximal Colon of Swine.</title>
        <authorList>
            <person name="Trachsel J."/>
            <person name="Bayles D.O."/>
            <person name="Looft T."/>
            <person name="Levine U.Y."/>
            <person name="Allen H.K."/>
        </authorList>
    </citation>
    <scope>NUCLEOTIDE SEQUENCE [LARGE SCALE GENOMIC DNA]</scope>
    <source>
        <strain evidence="3 4">68-3-10</strain>
    </source>
</reference>
<accession>A0A1Q9JIH9</accession>
<dbReference type="InterPro" id="IPR002347">
    <property type="entry name" value="SDR_fam"/>
</dbReference>
<dbReference type="AlphaFoldDB" id="A0A1Q9JIH9"/>
<dbReference type="GO" id="GO:0006633">
    <property type="term" value="P:fatty acid biosynthetic process"/>
    <property type="evidence" value="ECO:0007669"/>
    <property type="project" value="TreeGrafter"/>
</dbReference>
<dbReference type="PRINTS" id="PR00080">
    <property type="entry name" value="SDRFAMILY"/>
</dbReference>
<evidence type="ECO:0000313" key="3">
    <source>
        <dbReference type="EMBL" id="OLR55941.1"/>
    </source>
</evidence>
<dbReference type="PROSITE" id="PS00061">
    <property type="entry name" value="ADH_SHORT"/>
    <property type="match status" value="1"/>
</dbReference>
<dbReference type="GO" id="GO:0008206">
    <property type="term" value="P:bile acid metabolic process"/>
    <property type="evidence" value="ECO:0007669"/>
    <property type="project" value="UniProtKB-ARBA"/>
</dbReference>
<comment type="similarity">
    <text evidence="1">Belongs to the short-chain dehydrogenases/reductases (SDR) family.</text>
</comment>
<dbReference type="PANTHER" id="PTHR42760">
    <property type="entry name" value="SHORT-CHAIN DEHYDROGENASES/REDUCTASES FAMILY MEMBER"/>
    <property type="match status" value="1"/>
</dbReference>
<dbReference type="GO" id="GO:0048038">
    <property type="term" value="F:quinone binding"/>
    <property type="evidence" value="ECO:0007669"/>
    <property type="project" value="TreeGrafter"/>
</dbReference>
<evidence type="ECO:0000256" key="2">
    <source>
        <dbReference type="ARBA" id="ARBA00023002"/>
    </source>
</evidence>
<dbReference type="Proteomes" id="UP000187404">
    <property type="component" value="Unassembled WGS sequence"/>
</dbReference>
<evidence type="ECO:0000313" key="4">
    <source>
        <dbReference type="Proteomes" id="UP000187404"/>
    </source>
</evidence>
<dbReference type="FunFam" id="3.40.50.720:FF:000084">
    <property type="entry name" value="Short-chain dehydrogenase reductase"/>
    <property type="match status" value="1"/>
</dbReference>
<sequence>MNVLNGTNLFDVSGKIVFITGSATGLGEGYAHIFAESGAVVACADIDRDGVEGTVNDVIKEGGKGKAYYIDVTDQESIQAAVDAAVKDFGRIDVLVNNAGVEHIEPYVDVTPEHYDFITGVNLKGVFFVGQAVARQMKKQGGGKIINIGSLGSYIGLAESSVYCTTKGGVIQLSKTMSIELGPDNIQVNCVAPGYFITPMTQPFYDDPEHRAWIESRIPLHIWGTVKDMAGPMLFLASSASDYITGETIKVDGGWLAS</sequence>
<name>A0A1Q9JIH9_9FIRM</name>
<dbReference type="PRINTS" id="PR00081">
    <property type="entry name" value="GDHRDH"/>
</dbReference>
<dbReference type="InterPro" id="IPR020904">
    <property type="entry name" value="Sc_DH/Rdtase_CS"/>
</dbReference>
<comment type="caution">
    <text evidence="3">The sequence shown here is derived from an EMBL/GenBank/DDBJ whole genome shotgun (WGS) entry which is preliminary data.</text>
</comment>
<gene>
    <name evidence="3" type="ORF">BHK98_07650</name>
</gene>
<dbReference type="Gene3D" id="3.40.50.720">
    <property type="entry name" value="NAD(P)-binding Rossmann-like Domain"/>
    <property type="match status" value="1"/>
</dbReference>
<dbReference type="SUPFAM" id="SSF51735">
    <property type="entry name" value="NAD(P)-binding Rossmann-fold domains"/>
    <property type="match status" value="1"/>
</dbReference>
<dbReference type="GO" id="GO:0016616">
    <property type="term" value="F:oxidoreductase activity, acting on the CH-OH group of donors, NAD or NADP as acceptor"/>
    <property type="evidence" value="ECO:0007669"/>
    <property type="project" value="TreeGrafter"/>
</dbReference>
<keyword evidence="2" id="KW-0560">Oxidoreductase</keyword>
<keyword evidence="4" id="KW-1185">Reference proteome</keyword>
<dbReference type="InterPro" id="IPR036291">
    <property type="entry name" value="NAD(P)-bd_dom_sf"/>
</dbReference>
<dbReference type="EMBL" id="MJIE01000001">
    <property type="protein sequence ID" value="OLR55941.1"/>
    <property type="molecule type" value="Genomic_DNA"/>
</dbReference>
<dbReference type="Pfam" id="PF13561">
    <property type="entry name" value="adh_short_C2"/>
    <property type="match status" value="1"/>
</dbReference>
<dbReference type="NCBIfam" id="NF005559">
    <property type="entry name" value="PRK07231.1"/>
    <property type="match status" value="1"/>
</dbReference>
<dbReference type="RefSeq" id="WP_075713070.1">
    <property type="nucleotide sequence ID" value="NZ_MJIE01000001.1"/>
</dbReference>
<dbReference type="PANTHER" id="PTHR42760:SF133">
    <property type="entry name" value="3-OXOACYL-[ACYL-CARRIER-PROTEIN] REDUCTASE"/>
    <property type="match status" value="1"/>
</dbReference>
<dbReference type="OrthoDB" id="9803333at2"/>
<protein>
    <submittedName>
        <fullName evidence="3">Polyketide synthase</fullName>
    </submittedName>
</protein>
<evidence type="ECO:0000256" key="1">
    <source>
        <dbReference type="ARBA" id="ARBA00006484"/>
    </source>
</evidence>
<organism evidence="3 4">
    <name type="scientific">Hornefia porci</name>
    <dbReference type="NCBI Taxonomy" id="2652292"/>
    <lineage>
        <taxon>Bacteria</taxon>
        <taxon>Bacillati</taxon>
        <taxon>Bacillota</taxon>
        <taxon>Clostridia</taxon>
        <taxon>Peptostreptococcales</taxon>
        <taxon>Anaerovoracaceae</taxon>
        <taxon>Hornefia</taxon>
    </lineage>
</organism>
<dbReference type="STRING" id="1261640.BHK98_07650"/>